<feature type="region of interest" description="Disordered" evidence="1">
    <location>
        <begin position="1"/>
        <end position="20"/>
    </location>
</feature>
<dbReference type="EMBL" id="FZQP02000682">
    <property type="protein sequence ID" value="VVC90056.1"/>
    <property type="molecule type" value="Genomic_DNA"/>
</dbReference>
<evidence type="ECO:0000256" key="1">
    <source>
        <dbReference type="SAM" id="MobiDB-lite"/>
    </source>
</evidence>
<proteinExistence type="predicted"/>
<gene>
    <name evidence="2" type="ORF">LSINAPIS_LOCUS3053</name>
</gene>
<protein>
    <submittedName>
        <fullName evidence="2">Uncharacterized protein</fullName>
    </submittedName>
</protein>
<name>A0A5E4PVM4_9NEOP</name>
<keyword evidence="3" id="KW-1185">Reference proteome</keyword>
<accession>A0A5E4PVM4</accession>
<dbReference type="Proteomes" id="UP000324832">
    <property type="component" value="Unassembled WGS sequence"/>
</dbReference>
<evidence type="ECO:0000313" key="3">
    <source>
        <dbReference type="Proteomes" id="UP000324832"/>
    </source>
</evidence>
<sequence length="102" mass="10707">MSEEPHDEGGNKSPSLSRAEAVTVGAECGAHVNASTNVSQTNITQCTMCRTNKPSLGEDIFKLQDGASAEAVTERLKPLRISSPQGQASASSINKWSCLVST</sequence>
<reference evidence="2 3" key="1">
    <citation type="submission" date="2017-07" db="EMBL/GenBank/DDBJ databases">
        <authorList>
            <person name="Talla V."/>
            <person name="Backstrom N."/>
        </authorList>
    </citation>
    <scope>NUCLEOTIDE SEQUENCE [LARGE SCALE GENOMIC DNA]</scope>
</reference>
<dbReference type="AlphaFoldDB" id="A0A5E4PVM4"/>
<organism evidence="2 3">
    <name type="scientific">Leptidea sinapis</name>
    <dbReference type="NCBI Taxonomy" id="189913"/>
    <lineage>
        <taxon>Eukaryota</taxon>
        <taxon>Metazoa</taxon>
        <taxon>Ecdysozoa</taxon>
        <taxon>Arthropoda</taxon>
        <taxon>Hexapoda</taxon>
        <taxon>Insecta</taxon>
        <taxon>Pterygota</taxon>
        <taxon>Neoptera</taxon>
        <taxon>Endopterygota</taxon>
        <taxon>Lepidoptera</taxon>
        <taxon>Glossata</taxon>
        <taxon>Ditrysia</taxon>
        <taxon>Papilionoidea</taxon>
        <taxon>Pieridae</taxon>
        <taxon>Dismorphiinae</taxon>
        <taxon>Leptidea</taxon>
    </lineage>
</organism>
<evidence type="ECO:0000313" key="2">
    <source>
        <dbReference type="EMBL" id="VVC90056.1"/>
    </source>
</evidence>